<sequence>MSMGGKRSSFDKYSKISEEEWKTKQKENLKGIEDSLKEDIRQIWDSFSKPEAHQRTPFSAFYNIEVVFLSRPSDDGQFEMRLSQEFHHSIAPGVLAGDREDVVDGSSFSCNAQLIWEKIEGKKDFNLPAHKISS</sequence>
<accession>A0ACC0HX20</accession>
<proteinExistence type="predicted"/>
<reference evidence="1 2" key="1">
    <citation type="journal article" date="2022" name="Plant J.">
        <title>Chromosome-level genome of Camellia lanceoleosa provides a valuable resource for understanding genome evolution and self-incompatibility.</title>
        <authorList>
            <person name="Gong W."/>
            <person name="Xiao S."/>
            <person name="Wang L."/>
            <person name="Liao Z."/>
            <person name="Chang Y."/>
            <person name="Mo W."/>
            <person name="Hu G."/>
            <person name="Li W."/>
            <person name="Zhao G."/>
            <person name="Zhu H."/>
            <person name="Hu X."/>
            <person name="Ji K."/>
            <person name="Xiang X."/>
            <person name="Song Q."/>
            <person name="Yuan D."/>
            <person name="Jin S."/>
            <person name="Zhang L."/>
        </authorList>
    </citation>
    <scope>NUCLEOTIDE SEQUENCE [LARGE SCALE GENOMIC DNA]</scope>
    <source>
        <strain evidence="1">SQ_2022a</strain>
    </source>
</reference>
<comment type="caution">
    <text evidence="1">The sequence shown here is derived from an EMBL/GenBank/DDBJ whole genome shotgun (WGS) entry which is preliminary data.</text>
</comment>
<dbReference type="EMBL" id="CM045759">
    <property type="protein sequence ID" value="KAI8017037.1"/>
    <property type="molecule type" value="Genomic_DNA"/>
</dbReference>
<evidence type="ECO:0000313" key="1">
    <source>
        <dbReference type="EMBL" id="KAI8017037.1"/>
    </source>
</evidence>
<gene>
    <name evidence="1" type="ORF">LOK49_LG04G02604</name>
</gene>
<name>A0ACC0HX20_9ERIC</name>
<evidence type="ECO:0000313" key="2">
    <source>
        <dbReference type="Proteomes" id="UP001060215"/>
    </source>
</evidence>
<protein>
    <submittedName>
        <fullName evidence="1">Uncharacterized protein</fullName>
    </submittedName>
</protein>
<organism evidence="1 2">
    <name type="scientific">Camellia lanceoleosa</name>
    <dbReference type="NCBI Taxonomy" id="1840588"/>
    <lineage>
        <taxon>Eukaryota</taxon>
        <taxon>Viridiplantae</taxon>
        <taxon>Streptophyta</taxon>
        <taxon>Embryophyta</taxon>
        <taxon>Tracheophyta</taxon>
        <taxon>Spermatophyta</taxon>
        <taxon>Magnoliopsida</taxon>
        <taxon>eudicotyledons</taxon>
        <taxon>Gunneridae</taxon>
        <taxon>Pentapetalae</taxon>
        <taxon>asterids</taxon>
        <taxon>Ericales</taxon>
        <taxon>Theaceae</taxon>
        <taxon>Camellia</taxon>
    </lineage>
</organism>
<dbReference type="Proteomes" id="UP001060215">
    <property type="component" value="Chromosome 2"/>
</dbReference>
<keyword evidence="2" id="KW-1185">Reference proteome</keyword>